<dbReference type="InterPro" id="IPR042228">
    <property type="entry name" value="Dynein_linker_3"/>
</dbReference>
<dbReference type="Gene3D" id="3.20.180.20">
    <property type="entry name" value="Dynein heavy chain, N-terminal domain 2"/>
    <property type="match status" value="1"/>
</dbReference>
<dbReference type="Proteomes" id="UP001154114">
    <property type="component" value="Chromosome 1"/>
</dbReference>
<organism evidence="2 3">
    <name type="scientific">Chrysodeixis includens</name>
    <name type="common">Soybean looper</name>
    <name type="synonym">Pseudoplusia includens</name>
    <dbReference type="NCBI Taxonomy" id="689277"/>
    <lineage>
        <taxon>Eukaryota</taxon>
        <taxon>Metazoa</taxon>
        <taxon>Ecdysozoa</taxon>
        <taxon>Arthropoda</taxon>
        <taxon>Hexapoda</taxon>
        <taxon>Insecta</taxon>
        <taxon>Pterygota</taxon>
        <taxon>Neoptera</taxon>
        <taxon>Endopterygota</taxon>
        <taxon>Lepidoptera</taxon>
        <taxon>Glossata</taxon>
        <taxon>Ditrysia</taxon>
        <taxon>Noctuoidea</taxon>
        <taxon>Noctuidae</taxon>
        <taxon>Plusiinae</taxon>
        <taxon>Chrysodeixis</taxon>
    </lineage>
</organism>
<evidence type="ECO:0000259" key="1">
    <source>
        <dbReference type="Pfam" id="PF08393"/>
    </source>
</evidence>
<dbReference type="InterPro" id="IPR013602">
    <property type="entry name" value="Dynein_heavy_linker"/>
</dbReference>
<dbReference type="AlphaFoldDB" id="A0A9N8KP14"/>
<keyword evidence="3" id="KW-1185">Reference proteome</keyword>
<evidence type="ECO:0000313" key="3">
    <source>
        <dbReference type="Proteomes" id="UP001154114"/>
    </source>
</evidence>
<accession>A0A9N8KP14</accession>
<proteinExistence type="predicted"/>
<gene>
    <name evidence="2" type="ORF">CINC_LOCUS244</name>
</gene>
<feature type="domain" description="Dynein heavy chain linker" evidence="1">
    <location>
        <begin position="2"/>
        <end position="46"/>
    </location>
</feature>
<dbReference type="EMBL" id="LR824004">
    <property type="protein sequence ID" value="CAD0193948.1"/>
    <property type="molecule type" value="Genomic_DNA"/>
</dbReference>
<evidence type="ECO:0000313" key="2">
    <source>
        <dbReference type="EMBL" id="CAD0193948.1"/>
    </source>
</evidence>
<sequence>MIAIVSSEGEEIKLERPVRAEGSVETWLTSLLQSAQGSLHAIIRNAVAVLNDPGFNLLLFLDKMPAQVTFIYT</sequence>
<name>A0A9N8KP14_CHRIL</name>
<dbReference type="OrthoDB" id="447173at2759"/>
<dbReference type="Pfam" id="PF08393">
    <property type="entry name" value="DHC_N2"/>
    <property type="match status" value="1"/>
</dbReference>
<protein>
    <recommendedName>
        <fullName evidence="1">Dynein heavy chain linker domain-containing protein</fullName>
    </recommendedName>
</protein>
<reference evidence="2" key="1">
    <citation type="submission" date="2021-12" db="EMBL/GenBank/DDBJ databases">
        <authorList>
            <person name="King R."/>
        </authorList>
    </citation>
    <scope>NUCLEOTIDE SEQUENCE</scope>
</reference>